<comment type="caution">
    <text evidence="1">The sequence shown here is derived from an EMBL/GenBank/DDBJ whole genome shotgun (WGS) entry which is preliminary data.</text>
</comment>
<sequence length="58" mass="6758">MRYSHDEWLDKQAADYWSSGSEPEQELCTYCDLPATMIHDQEPLCASCKQEEDAENQM</sequence>
<dbReference type="EMBL" id="JBHSYQ010000004">
    <property type="protein sequence ID" value="MFC6998048.1"/>
    <property type="molecule type" value="Genomic_DNA"/>
</dbReference>
<dbReference type="RefSeq" id="WP_161486732.1">
    <property type="nucleotide sequence ID" value="NZ_JBHSYQ010000004.1"/>
</dbReference>
<protein>
    <recommendedName>
        <fullName evidence="3">DksA C4-type domain-containing protein</fullName>
    </recommendedName>
</protein>
<evidence type="ECO:0000313" key="2">
    <source>
        <dbReference type="Proteomes" id="UP001596405"/>
    </source>
</evidence>
<reference evidence="2" key="1">
    <citation type="journal article" date="2019" name="Int. J. Syst. Evol. Microbiol.">
        <title>The Global Catalogue of Microorganisms (GCM) 10K type strain sequencing project: providing services to taxonomists for standard genome sequencing and annotation.</title>
        <authorList>
            <consortium name="The Broad Institute Genomics Platform"/>
            <consortium name="The Broad Institute Genome Sequencing Center for Infectious Disease"/>
            <person name="Wu L."/>
            <person name="Ma J."/>
        </authorList>
    </citation>
    <scope>NUCLEOTIDE SEQUENCE [LARGE SCALE GENOMIC DNA]</scope>
    <source>
        <strain evidence="2">CGMCC 4.7393</strain>
    </source>
</reference>
<keyword evidence="2" id="KW-1185">Reference proteome</keyword>
<evidence type="ECO:0000313" key="1">
    <source>
        <dbReference type="EMBL" id="MFC6998048.1"/>
    </source>
</evidence>
<gene>
    <name evidence="1" type="ORF">ACFQHR_10455</name>
</gene>
<evidence type="ECO:0008006" key="3">
    <source>
        <dbReference type="Google" id="ProtNLM"/>
    </source>
</evidence>
<name>A0ABW2DNX8_9BACT</name>
<accession>A0ABW2DNX8</accession>
<proteinExistence type="predicted"/>
<organism evidence="1 2">
    <name type="scientific">Rufibacter roseus</name>
    <dbReference type="NCBI Taxonomy" id="1567108"/>
    <lineage>
        <taxon>Bacteria</taxon>
        <taxon>Pseudomonadati</taxon>
        <taxon>Bacteroidota</taxon>
        <taxon>Cytophagia</taxon>
        <taxon>Cytophagales</taxon>
        <taxon>Hymenobacteraceae</taxon>
        <taxon>Rufibacter</taxon>
    </lineage>
</organism>
<dbReference type="Proteomes" id="UP001596405">
    <property type="component" value="Unassembled WGS sequence"/>
</dbReference>